<gene>
    <name evidence="1" type="ORF">SCLCIDRAFT_62363</name>
</gene>
<evidence type="ECO:0000313" key="2">
    <source>
        <dbReference type="Proteomes" id="UP000053989"/>
    </source>
</evidence>
<name>A0A0C3DVC8_9AGAM</name>
<feature type="non-terminal residue" evidence="1">
    <location>
        <position position="1"/>
    </location>
</feature>
<sequence length="170" mass="18990">LPSPPDDEFNNKEALRTIADHPDLFQVVTPIDVGCFEALLSSHPNCPFVDSVCHGLREGFWPFAHTHYPAWPLTWDNSFQPLKLEDESNFVRTQVTKEIEKGCFSPSFGSELLPGMYSMPVHAVPKPGAKKFHLVTDHSVGQYALNNMISHTDVLGVTLDNVYDLGQALR</sequence>
<dbReference type="AlphaFoldDB" id="A0A0C3DVC8"/>
<protein>
    <submittedName>
        <fullName evidence="1">Uncharacterized protein</fullName>
    </submittedName>
</protein>
<feature type="non-terminal residue" evidence="1">
    <location>
        <position position="170"/>
    </location>
</feature>
<organism evidence="1 2">
    <name type="scientific">Scleroderma citrinum Foug A</name>
    <dbReference type="NCBI Taxonomy" id="1036808"/>
    <lineage>
        <taxon>Eukaryota</taxon>
        <taxon>Fungi</taxon>
        <taxon>Dikarya</taxon>
        <taxon>Basidiomycota</taxon>
        <taxon>Agaricomycotina</taxon>
        <taxon>Agaricomycetes</taxon>
        <taxon>Agaricomycetidae</taxon>
        <taxon>Boletales</taxon>
        <taxon>Sclerodermatineae</taxon>
        <taxon>Sclerodermataceae</taxon>
        <taxon>Scleroderma</taxon>
    </lineage>
</organism>
<dbReference type="OrthoDB" id="3254233at2759"/>
<dbReference type="InParanoid" id="A0A0C3DVC8"/>
<reference evidence="1 2" key="1">
    <citation type="submission" date="2014-04" db="EMBL/GenBank/DDBJ databases">
        <authorList>
            <consortium name="DOE Joint Genome Institute"/>
            <person name="Kuo A."/>
            <person name="Kohler A."/>
            <person name="Nagy L.G."/>
            <person name="Floudas D."/>
            <person name="Copeland A."/>
            <person name="Barry K.W."/>
            <person name="Cichocki N."/>
            <person name="Veneault-Fourrey C."/>
            <person name="LaButti K."/>
            <person name="Lindquist E.A."/>
            <person name="Lipzen A."/>
            <person name="Lundell T."/>
            <person name="Morin E."/>
            <person name="Murat C."/>
            <person name="Sun H."/>
            <person name="Tunlid A."/>
            <person name="Henrissat B."/>
            <person name="Grigoriev I.V."/>
            <person name="Hibbett D.S."/>
            <person name="Martin F."/>
            <person name="Nordberg H.P."/>
            <person name="Cantor M.N."/>
            <person name="Hua S.X."/>
        </authorList>
    </citation>
    <scope>NUCLEOTIDE SEQUENCE [LARGE SCALE GENOMIC DNA]</scope>
    <source>
        <strain evidence="1 2">Foug A</strain>
    </source>
</reference>
<dbReference type="Proteomes" id="UP000053989">
    <property type="component" value="Unassembled WGS sequence"/>
</dbReference>
<dbReference type="HOGENOM" id="CLU_006058_1_0_1"/>
<proteinExistence type="predicted"/>
<dbReference type="EMBL" id="KN822027">
    <property type="protein sequence ID" value="KIM64555.1"/>
    <property type="molecule type" value="Genomic_DNA"/>
</dbReference>
<dbReference type="STRING" id="1036808.A0A0C3DVC8"/>
<accession>A0A0C3DVC8</accession>
<reference evidence="2" key="2">
    <citation type="submission" date="2015-01" db="EMBL/GenBank/DDBJ databases">
        <title>Evolutionary Origins and Diversification of the Mycorrhizal Mutualists.</title>
        <authorList>
            <consortium name="DOE Joint Genome Institute"/>
            <consortium name="Mycorrhizal Genomics Consortium"/>
            <person name="Kohler A."/>
            <person name="Kuo A."/>
            <person name="Nagy L.G."/>
            <person name="Floudas D."/>
            <person name="Copeland A."/>
            <person name="Barry K.W."/>
            <person name="Cichocki N."/>
            <person name="Veneault-Fourrey C."/>
            <person name="LaButti K."/>
            <person name="Lindquist E.A."/>
            <person name="Lipzen A."/>
            <person name="Lundell T."/>
            <person name="Morin E."/>
            <person name="Murat C."/>
            <person name="Riley R."/>
            <person name="Ohm R."/>
            <person name="Sun H."/>
            <person name="Tunlid A."/>
            <person name="Henrissat B."/>
            <person name="Grigoriev I.V."/>
            <person name="Hibbett D.S."/>
            <person name="Martin F."/>
        </authorList>
    </citation>
    <scope>NUCLEOTIDE SEQUENCE [LARGE SCALE GENOMIC DNA]</scope>
    <source>
        <strain evidence="2">Foug A</strain>
    </source>
</reference>
<evidence type="ECO:0000313" key="1">
    <source>
        <dbReference type="EMBL" id="KIM64555.1"/>
    </source>
</evidence>
<keyword evidence="2" id="KW-1185">Reference proteome</keyword>